<evidence type="ECO:0000313" key="4">
    <source>
        <dbReference type="EMBL" id="SCY94691.1"/>
    </source>
</evidence>
<dbReference type="Proteomes" id="UP000198636">
    <property type="component" value="Unassembled WGS sequence"/>
</dbReference>
<dbReference type="SUPFAM" id="SSF53807">
    <property type="entry name" value="Helical backbone' metal receptor"/>
    <property type="match status" value="1"/>
</dbReference>
<dbReference type="PROSITE" id="PS51257">
    <property type="entry name" value="PROKAR_LIPOPROTEIN"/>
    <property type="match status" value="1"/>
</dbReference>
<dbReference type="AlphaFoldDB" id="A0A1G5K3A3"/>
<evidence type="ECO:0000256" key="1">
    <source>
        <dbReference type="ARBA" id="ARBA00008814"/>
    </source>
</evidence>
<sequence length="324" mass="35653">MKRNLLVFFMIIALVVGAISGCSGGEVSVEQPDDSVAQQEDSRYPMVIVDGLGYEIEIKTQPETIVSIAPSQTEILYALGLGDKLAAVSDYCDYPAEAQTKDKVGSSWSTNTERIIEIYPDLVLVYGEGQPEAVEQLKAAGITVVKFMPETIQEILDTIAAIGFITNEDEQAQAVIKEMEEKRDNIIAKVKDQPTRRVFYQIWDEPLRTAGPGSFIDDLIRLAGGENIAADAEGAYPQFSTESLVERDPEVYLAPAHTSDKDFLTEEEELNLINAIKSRPGFSEISAAKNDKIELLEPNIVSRPGARIIEAFELIAKAIHPEVF</sequence>
<dbReference type="InterPro" id="IPR050902">
    <property type="entry name" value="ABC_Transporter_SBP"/>
</dbReference>
<dbReference type="CDD" id="cd01144">
    <property type="entry name" value="BtuF"/>
    <property type="match status" value="1"/>
</dbReference>
<dbReference type="GO" id="GO:0071281">
    <property type="term" value="P:cellular response to iron ion"/>
    <property type="evidence" value="ECO:0007669"/>
    <property type="project" value="TreeGrafter"/>
</dbReference>
<dbReference type="PROSITE" id="PS50983">
    <property type="entry name" value="FE_B12_PBP"/>
    <property type="match status" value="1"/>
</dbReference>
<keyword evidence="2" id="KW-0732">Signal</keyword>
<dbReference type="RefSeq" id="WP_091545531.1">
    <property type="nucleotide sequence ID" value="NZ_FMUS01000023.1"/>
</dbReference>
<reference evidence="4 5" key="1">
    <citation type="submission" date="2016-10" db="EMBL/GenBank/DDBJ databases">
        <authorList>
            <person name="de Groot N.N."/>
        </authorList>
    </citation>
    <scope>NUCLEOTIDE SEQUENCE [LARGE SCALE GENOMIC DNA]</scope>
    <source>
        <strain evidence="4 5">DSM 18978</strain>
    </source>
</reference>
<feature type="domain" description="Fe/B12 periplasmic-binding" evidence="3">
    <location>
        <begin position="64"/>
        <end position="323"/>
    </location>
</feature>
<dbReference type="InterPro" id="IPR054828">
    <property type="entry name" value="Vit_B12_bind_prot"/>
</dbReference>
<proteinExistence type="inferred from homology"/>
<organism evidence="4 5">
    <name type="scientific">Alkaliphilus peptidifermentans DSM 18978</name>
    <dbReference type="NCBI Taxonomy" id="1120976"/>
    <lineage>
        <taxon>Bacteria</taxon>
        <taxon>Bacillati</taxon>
        <taxon>Bacillota</taxon>
        <taxon>Clostridia</taxon>
        <taxon>Peptostreptococcales</taxon>
        <taxon>Natronincolaceae</taxon>
        <taxon>Alkaliphilus</taxon>
    </lineage>
</organism>
<evidence type="ECO:0000256" key="2">
    <source>
        <dbReference type="ARBA" id="ARBA00022729"/>
    </source>
</evidence>
<evidence type="ECO:0000313" key="5">
    <source>
        <dbReference type="Proteomes" id="UP000198636"/>
    </source>
</evidence>
<dbReference type="Gene3D" id="3.40.50.1980">
    <property type="entry name" value="Nitrogenase molybdenum iron protein domain"/>
    <property type="match status" value="2"/>
</dbReference>
<keyword evidence="5" id="KW-1185">Reference proteome</keyword>
<dbReference type="OrthoDB" id="9816357at2"/>
<dbReference type="PANTHER" id="PTHR30535">
    <property type="entry name" value="VITAMIN B12-BINDING PROTEIN"/>
    <property type="match status" value="1"/>
</dbReference>
<evidence type="ECO:0000259" key="3">
    <source>
        <dbReference type="PROSITE" id="PS50983"/>
    </source>
</evidence>
<protein>
    <submittedName>
        <fullName evidence="4">Iron complex transport system substrate-binding protein</fullName>
    </submittedName>
</protein>
<accession>A0A1G5K3A3</accession>
<comment type="similarity">
    <text evidence="1">Belongs to the bacterial solute-binding protein 8 family.</text>
</comment>
<gene>
    <name evidence="4" type="ORF">SAMN03080606_03194</name>
</gene>
<dbReference type="InterPro" id="IPR002491">
    <property type="entry name" value="ABC_transptr_periplasmic_BD"/>
</dbReference>
<name>A0A1G5K3A3_9FIRM</name>
<dbReference type="Pfam" id="PF01497">
    <property type="entry name" value="Peripla_BP_2"/>
    <property type="match status" value="1"/>
</dbReference>
<dbReference type="EMBL" id="FMUS01000023">
    <property type="protein sequence ID" value="SCY94691.1"/>
    <property type="molecule type" value="Genomic_DNA"/>
</dbReference>
<dbReference type="PANTHER" id="PTHR30535:SF34">
    <property type="entry name" value="MOLYBDATE-BINDING PROTEIN MOLA"/>
    <property type="match status" value="1"/>
</dbReference>
<dbReference type="NCBIfam" id="NF038402">
    <property type="entry name" value="TroA_like"/>
    <property type="match status" value="1"/>
</dbReference>
<dbReference type="STRING" id="1120976.SAMN03080606_03194"/>